<dbReference type="RefSeq" id="WP_101310797.1">
    <property type="nucleotide sequence ID" value="NZ_MVDE01000028.1"/>
</dbReference>
<dbReference type="PANTHER" id="PTHR32440">
    <property type="entry name" value="PHOSPHATASE DCR2-RELATED-RELATED"/>
    <property type="match status" value="1"/>
</dbReference>
<evidence type="ECO:0000256" key="1">
    <source>
        <dbReference type="SAM" id="SignalP"/>
    </source>
</evidence>
<feature type="signal peptide" evidence="1">
    <location>
        <begin position="1"/>
        <end position="19"/>
    </location>
</feature>
<dbReference type="SUPFAM" id="SSF56300">
    <property type="entry name" value="Metallo-dependent phosphatases"/>
    <property type="match status" value="1"/>
</dbReference>
<sequence>MKKISLILFCFLIAQVSFSQSVEFKFNPNGEFKILQLTDTHVTAGKNNQQHVMDLLTTLVQEENPDLVVFTGDVVTDSDNPKPCYEIFAEFFKKHKLHWAVTLGNHDSENKMPRNNVASILNGLDFCINQSTDNLKGTNFLCEVKSSTNSDSKAILYFLDSQDYSTIKPRVDGYGWFSTEQVVWYKEQSQKFIDENKDTIPALAFFHIPLPEYTDAWCNSKAFGTRKEVECCSKINSGMFGAMVEQGDVMGTFVGHDHVNDYVASYYNIALAYGRASGAENTYGDLKQGGRVIVLKEGKRTFDTWIREKDGAVKQVCNFPDSFQ</sequence>
<proteinExistence type="predicted"/>
<feature type="chain" id="PRO_5014936890" description="Calcineurin-like phosphoesterase domain-containing protein" evidence="1">
    <location>
        <begin position="20"/>
        <end position="324"/>
    </location>
</feature>
<organism evidence="3 4">
    <name type="scientific">Labilibaculum manganireducens</name>
    <dbReference type="NCBI Taxonomy" id="1940525"/>
    <lineage>
        <taxon>Bacteria</taxon>
        <taxon>Pseudomonadati</taxon>
        <taxon>Bacteroidota</taxon>
        <taxon>Bacteroidia</taxon>
        <taxon>Marinilabiliales</taxon>
        <taxon>Marinifilaceae</taxon>
        <taxon>Labilibaculum</taxon>
    </lineage>
</organism>
<dbReference type="CDD" id="cd07383">
    <property type="entry name" value="MPP_Dcr2"/>
    <property type="match status" value="1"/>
</dbReference>
<keyword evidence="1" id="KW-0732">Signal</keyword>
<dbReference type="EMBL" id="MVDE01000028">
    <property type="protein sequence ID" value="PKQ63640.1"/>
    <property type="molecule type" value="Genomic_DNA"/>
</dbReference>
<protein>
    <recommendedName>
        <fullName evidence="2">Calcineurin-like phosphoesterase domain-containing protein</fullName>
    </recommendedName>
</protein>
<dbReference type="Gene3D" id="3.60.21.10">
    <property type="match status" value="1"/>
</dbReference>
<evidence type="ECO:0000259" key="2">
    <source>
        <dbReference type="Pfam" id="PF00149"/>
    </source>
</evidence>
<dbReference type="GO" id="GO:0016788">
    <property type="term" value="F:hydrolase activity, acting on ester bonds"/>
    <property type="evidence" value="ECO:0007669"/>
    <property type="project" value="TreeGrafter"/>
</dbReference>
<evidence type="ECO:0000313" key="3">
    <source>
        <dbReference type="EMBL" id="PKQ63640.1"/>
    </source>
</evidence>
<dbReference type="InterPro" id="IPR029052">
    <property type="entry name" value="Metallo-depent_PP-like"/>
</dbReference>
<accession>A0A2N3HZZ1</accession>
<comment type="caution">
    <text evidence="3">The sequence shown here is derived from an EMBL/GenBank/DDBJ whole genome shotgun (WGS) entry which is preliminary data.</text>
</comment>
<name>A0A2N3HZZ1_9BACT</name>
<dbReference type="AlphaFoldDB" id="A0A2N3HZZ1"/>
<dbReference type="Pfam" id="PF00149">
    <property type="entry name" value="Metallophos"/>
    <property type="match status" value="1"/>
</dbReference>
<dbReference type="PANTHER" id="PTHR32440:SF11">
    <property type="entry name" value="METALLOPHOSPHOESTERASE DOMAIN-CONTAINING PROTEIN"/>
    <property type="match status" value="1"/>
</dbReference>
<dbReference type="Proteomes" id="UP000233618">
    <property type="component" value="Unassembled WGS sequence"/>
</dbReference>
<dbReference type="GO" id="GO:0005737">
    <property type="term" value="C:cytoplasm"/>
    <property type="evidence" value="ECO:0007669"/>
    <property type="project" value="TreeGrafter"/>
</dbReference>
<reference evidence="3 4" key="1">
    <citation type="journal article" date="2017" name="Front. Microbiol.">
        <title>Labilibaculum manganireducens gen. nov., sp. nov. and Labilibaculum filiforme sp. nov., Novel Bacteroidetes Isolated from Subsurface Sediments of the Baltic Sea.</title>
        <authorList>
            <person name="Vandieken V."/>
            <person name="Marshall I.P."/>
            <person name="Niemann H."/>
            <person name="Engelen B."/>
            <person name="Cypionka H."/>
        </authorList>
    </citation>
    <scope>NUCLEOTIDE SEQUENCE [LARGE SCALE GENOMIC DNA]</scope>
    <source>
        <strain evidence="3 4">59.10-2M</strain>
    </source>
</reference>
<feature type="domain" description="Calcineurin-like phosphoesterase" evidence="2">
    <location>
        <begin position="32"/>
        <end position="259"/>
    </location>
</feature>
<evidence type="ECO:0000313" key="4">
    <source>
        <dbReference type="Proteomes" id="UP000233618"/>
    </source>
</evidence>
<gene>
    <name evidence="3" type="ORF">BZG01_15685</name>
</gene>
<dbReference type="InterPro" id="IPR004843">
    <property type="entry name" value="Calcineurin-like_PHP"/>
</dbReference>
<keyword evidence="4" id="KW-1185">Reference proteome</keyword>